<dbReference type="Proteomes" id="UP001108240">
    <property type="component" value="Unplaced"/>
</dbReference>
<dbReference type="SMART" id="SM00314">
    <property type="entry name" value="RA"/>
    <property type="match status" value="1"/>
</dbReference>
<dbReference type="PANTHER" id="PTHR15286:SF11">
    <property type="entry name" value="RAS ASSOCIATION DOMAIN-CONTAINING PROTEIN 7"/>
    <property type="match status" value="1"/>
</dbReference>
<dbReference type="PANTHER" id="PTHR15286">
    <property type="entry name" value="RAS-ASSOCIATING DOMAIN CONTAINING PROTEIN"/>
    <property type="match status" value="1"/>
</dbReference>
<dbReference type="Gene3D" id="3.40.50.300">
    <property type="entry name" value="P-loop containing nucleotide triphosphate hydrolases"/>
    <property type="match status" value="1"/>
</dbReference>
<dbReference type="CDD" id="cd16135">
    <property type="entry name" value="RA_RASSF7"/>
    <property type="match status" value="1"/>
</dbReference>
<accession>A0A8C1DHW0</accession>
<dbReference type="Gene3D" id="3.10.20.90">
    <property type="entry name" value="Phosphatidylinositol 3-kinase Catalytic Subunit, Chain A, domain 1"/>
    <property type="match status" value="1"/>
</dbReference>
<keyword evidence="1" id="KW-0175">Coiled coil</keyword>
<proteinExistence type="predicted"/>
<evidence type="ECO:0000256" key="1">
    <source>
        <dbReference type="SAM" id="Coils"/>
    </source>
</evidence>
<evidence type="ECO:0000256" key="2">
    <source>
        <dbReference type="SAM" id="MobiDB-lite"/>
    </source>
</evidence>
<feature type="coiled-coil region" evidence="1">
    <location>
        <begin position="484"/>
        <end position="511"/>
    </location>
</feature>
<dbReference type="Ensembl" id="ENSCCRT00000067436.2">
    <property type="protein sequence ID" value="ENSCCRP00000062211.2"/>
    <property type="gene ID" value="ENSCCRG00000033471.2"/>
</dbReference>
<feature type="domain" description="Ras-associating" evidence="3">
    <location>
        <begin position="1"/>
        <end position="82"/>
    </location>
</feature>
<dbReference type="SUPFAM" id="SSF54236">
    <property type="entry name" value="Ubiquitin-like"/>
    <property type="match status" value="1"/>
</dbReference>
<feature type="compositionally biased region" description="Basic and acidic residues" evidence="2">
    <location>
        <begin position="129"/>
        <end position="139"/>
    </location>
</feature>
<feature type="region of interest" description="Disordered" evidence="2">
    <location>
        <begin position="81"/>
        <end position="159"/>
    </location>
</feature>
<dbReference type="InterPro" id="IPR033631">
    <property type="entry name" value="RASSF7_RA"/>
</dbReference>
<dbReference type="InterPro" id="IPR033593">
    <property type="entry name" value="N-RASSF"/>
</dbReference>
<evidence type="ECO:0000313" key="5">
    <source>
        <dbReference type="Proteomes" id="UP001108240"/>
    </source>
</evidence>
<dbReference type="InterPro" id="IPR029071">
    <property type="entry name" value="Ubiquitin-like_domsf"/>
</dbReference>
<dbReference type="InterPro" id="IPR027417">
    <property type="entry name" value="P-loop_NTPase"/>
</dbReference>
<feature type="compositionally biased region" description="Basic and acidic residues" evidence="2">
    <location>
        <begin position="100"/>
        <end position="112"/>
    </location>
</feature>
<dbReference type="InterPro" id="IPR000159">
    <property type="entry name" value="RA_dom"/>
</dbReference>
<dbReference type="Pfam" id="PF00788">
    <property type="entry name" value="RA"/>
    <property type="match status" value="1"/>
</dbReference>
<feature type="coiled-coil region" evidence="1">
    <location>
        <begin position="250"/>
        <end position="348"/>
    </location>
</feature>
<reference evidence="4" key="2">
    <citation type="submission" date="2025-09" db="UniProtKB">
        <authorList>
            <consortium name="Ensembl"/>
        </authorList>
    </citation>
    <scope>IDENTIFICATION</scope>
</reference>
<evidence type="ECO:0000259" key="3">
    <source>
        <dbReference type="PROSITE" id="PS50200"/>
    </source>
</evidence>
<reference evidence="4" key="1">
    <citation type="submission" date="2025-08" db="UniProtKB">
        <authorList>
            <consortium name="Ensembl"/>
        </authorList>
    </citation>
    <scope>IDENTIFICATION</scope>
</reference>
<feature type="coiled-coil region" evidence="1">
    <location>
        <begin position="165"/>
        <end position="192"/>
    </location>
</feature>
<dbReference type="AlphaFoldDB" id="A0A8C1DHW0"/>
<keyword evidence="5" id="KW-1185">Reference proteome</keyword>
<organism evidence="4 5">
    <name type="scientific">Cyprinus carpio carpio</name>
    <dbReference type="NCBI Taxonomy" id="630221"/>
    <lineage>
        <taxon>Eukaryota</taxon>
        <taxon>Metazoa</taxon>
        <taxon>Chordata</taxon>
        <taxon>Craniata</taxon>
        <taxon>Vertebrata</taxon>
        <taxon>Euteleostomi</taxon>
        <taxon>Actinopterygii</taxon>
        <taxon>Neopterygii</taxon>
        <taxon>Teleostei</taxon>
        <taxon>Ostariophysi</taxon>
        <taxon>Cypriniformes</taxon>
        <taxon>Cyprinidae</taxon>
        <taxon>Cyprininae</taxon>
        <taxon>Cyprinus</taxon>
    </lineage>
</organism>
<protein>
    <submittedName>
        <fullName evidence="4">Ras association domain family member 7b</fullName>
    </submittedName>
</protein>
<dbReference type="GO" id="GO:0007165">
    <property type="term" value="P:signal transduction"/>
    <property type="evidence" value="ECO:0007669"/>
    <property type="project" value="InterPro"/>
</dbReference>
<name>A0A8C1DHW0_CYPCA</name>
<sequence length="744" mass="84930">MELKVWVDGIPRVVCGLSEQTSCQDVVIALAQAIGQTGRYVLIQKLRDKERQLVASECPLESLAKLGQLGNEVQFILRRTGPTSSEASDQGRAPQLPRLPDPEPLKLKEPKKALTFNLGPSSSPRTRVKQVEKPPRDSQARGGSPSMPSSLAQAGPSKDTVYQQILRQQGQLQSLQGQVESLERELSVWERGPPPTLSPDLLEEIDHLQQLLRRNEAELANALLWENEFQSEVQREKDILRQKNELHLALDKHNRRLHDTDNQSEQLERDIRLLSETKRNGLLQARPSVEESVVIAKEQLDNHQHHGAELQASIEEIEKELRLAEEQLQAKSMELDDLNKELRQCNLQQFILQTGVTPAQSNQQNEEIDFALLKPDGQSDEDSNSSILEFNPRTTAKQILGNPRSLQNPLVSSLHPEDIPVTYELCWHHDSSYNMDAQSFEENVGFWIKNLQLKIPDSVVLLVGTHVDQCTDENDVGKKKKHIEEQVKEMLETHTTNLEQHKKNLQDKEDSSSYYDQINQIERLTEYKLKVLDLVPIDCTKKEDIVKLGDHIKSEVLNKATFPSIEQTLPRSYYEVEKDIKELLKNGDIAEHGIVSQSILLYELKNRHVTLDDDKLKLILLYLHRIGVIMWYKEIPELAGSLFVKPSFLISLFKAIVRHDLVQELNKISPLQLKSENALAVQKKRWISDYKHRASLNNVAIRILVRTELQKNPKRITDKELIEEVAGSNKKEGSLLSLLKHFDI</sequence>
<dbReference type="PROSITE" id="PS50200">
    <property type="entry name" value="RA"/>
    <property type="match status" value="1"/>
</dbReference>
<evidence type="ECO:0000313" key="4">
    <source>
        <dbReference type="Ensembl" id="ENSCCRP00000062211.2"/>
    </source>
</evidence>
<dbReference type="GeneTree" id="ENSGT00950000182839"/>